<organism evidence="1 2">
    <name type="scientific">Aulographum hederae CBS 113979</name>
    <dbReference type="NCBI Taxonomy" id="1176131"/>
    <lineage>
        <taxon>Eukaryota</taxon>
        <taxon>Fungi</taxon>
        <taxon>Dikarya</taxon>
        <taxon>Ascomycota</taxon>
        <taxon>Pezizomycotina</taxon>
        <taxon>Dothideomycetes</taxon>
        <taxon>Pleosporomycetidae</taxon>
        <taxon>Aulographales</taxon>
        <taxon>Aulographaceae</taxon>
    </lineage>
</organism>
<dbReference type="AlphaFoldDB" id="A0A6G1H229"/>
<dbReference type="Proteomes" id="UP000800041">
    <property type="component" value="Unassembled WGS sequence"/>
</dbReference>
<evidence type="ECO:0000313" key="2">
    <source>
        <dbReference type="Proteomes" id="UP000800041"/>
    </source>
</evidence>
<proteinExistence type="predicted"/>
<keyword evidence="2" id="KW-1185">Reference proteome</keyword>
<gene>
    <name evidence="1" type="ORF">K402DRAFT_62640</name>
</gene>
<sequence>MGPMVRVCFSLSVPGNIVHCQQDESGGLTKTPCYAMQQQSTTARGSLDAGCRAFDVSLVAAYRLDGAITAARIKHMKYFSLAMLRVAFPLDTGRKALQSHPIDSTQSNAICYISHEIQ</sequence>
<reference evidence="1" key="1">
    <citation type="journal article" date="2020" name="Stud. Mycol.">
        <title>101 Dothideomycetes genomes: a test case for predicting lifestyles and emergence of pathogens.</title>
        <authorList>
            <person name="Haridas S."/>
            <person name="Albert R."/>
            <person name="Binder M."/>
            <person name="Bloem J."/>
            <person name="Labutti K."/>
            <person name="Salamov A."/>
            <person name="Andreopoulos B."/>
            <person name="Baker S."/>
            <person name="Barry K."/>
            <person name="Bills G."/>
            <person name="Bluhm B."/>
            <person name="Cannon C."/>
            <person name="Castanera R."/>
            <person name="Culley D."/>
            <person name="Daum C."/>
            <person name="Ezra D."/>
            <person name="Gonzalez J."/>
            <person name="Henrissat B."/>
            <person name="Kuo A."/>
            <person name="Liang C."/>
            <person name="Lipzen A."/>
            <person name="Lutzoni F."/>
            <person name="Magnuson J."/>
            <person name="Mondo S."/>
            <person name="Nolan M."/>
            <person name="Ohm R."/>
            <person name="Pangilinan J."/>
            <person name="Park H.-J."/>
            <person name="Ramirez L."/>
            <person name="Alfaro M."/>
            <person name="Sun H."/>
            <person name="Tritt A."/>
            <person name="Yoshinaga Y."/>
            <person name="Zwiers L.-H."/>
            <person name="Turgeon B."/>
            <person name="Goodwin S."/>
            <person name="Spatafora J."/>
            <person name="Crous P."/>
            <person name="Grigoriev I."/>
        </authorList>
    </citation>
    <scope>NUCLEOTIDE SEQUENCE</scope>
    <source>
        <strain evidence="1">CBS 113979</strain>
    </source>
</reference>
<dbReference type="EMBL" id="ML977154">
    <property type="protein sequence ID" value="KAF1987070.1"/>
    <property type="molecule type" value="Genomic_DNA"/>
</dbReference>
<evidence type="ECO:0000313" key="1">
    <source>
        <dbReference type="EMBL" id="KAF1987070.1"/>
    </source>
</evidence>
<protein>
    <submittedName>
        <fullName evidence="1">Uncharacterized protein</fullName>
    </submittedName>
</protein>
<accession>A0A6G1H229</accession>
<name>A0A6G1H229_9PEZI</name>